<name>A0A4Q0P144_9FLAO</name>
<dbReference type="EMBL" id="QOVI01000001">
    <property type="protein sequence ID" value="RXG17969.1"/>
    <property type="molecule type" value="Genomic_DNA"/>
</dbReference>
<accession>A0A4Q0P144</accession>
<gene>
    <name evidence="1" type="ORF">DSM04_101155</name>
</gene>
<proteinExistence type="predicted"/>
<dbReference type="Gene3D" id="1.10.10.10">
    <property type="entry name" value="Winged helix-like DNA-binding domain superfamily/Winged helix DNA-binding domain"/>
    <property type="match status" value="1"/>
</dbReference>
<keyword evidence="2" id="KW-1185">Reference proteome</keyword>
<comment type="caution">
    <text evidence="1">The sequence shown here is derived from an EMBL/GenBank/DDBJ whole genome shotgun (WGS) entry which is preliminary data.</text>
</comment>
<evidence type="ECO:0000313" key="2">
    <source>
        <dbReference type="Proteomes" id="UP000289821"/>
    </source>
</evidence>
<dbReference type="AlphaFoldDB" id="A0A4Q0P144"/>
<organism evidence="1 2">
    <name type="scientific">Leeuwenhoekiella aestuarii</name>
    <dbReference type="NCBI Taxonomy" id="2249426"/>
    <lineage>
        <taxon>Bacteria</taxon>
        <taxon>Pseudomonadati</taxon>
        <taxon>Bacteroidota</taxon>
        <taxon>Flavobacteriia</taxon>
        <taxon>Flavobacteriales</taxon>
        <taxon>Flavobacteriaceae</taxon>
        <taxon>Leeuwenhoekiella</taxon>
    </lineage>
</organism>
<dbReference type="Proteomes" id="UP000289821">
    <property type="component" value="Unassembled WGS sequence"/>
</dbReference>
<protein>
    <submittedName>
        <fullName evidence="1">Uncharacterized protein</fullName>
    </submittedName>
</protein>
<dbReference type="SUPFAM" id="SSF46785">
    <property type="entry name" value="Winged helix' DNA-binding domain"/>
    <property type="match status" value="1"/>
</dbReference>
<reference evidence="1 2" key="1">
    <citation type="submission" date="2018-07" db="EMBL/GenBank/DDBJ databases">
        <title>Leeuwenhoekiella genomics.</title>
        <authorList>
            <person name="Tahon G."/>
            <person name="Willems A."/>
        </authorList>
    </citation>
    <scope>NUCLEOTIDE SEQUENCE [LARGE SCALE GENOMIC DNA]</scope>
    <source>
        <strain evidence="1 2">R-50232</strain>
    </source>
</reference>
<evidence type="ECO:0000313" key="1">
    <source>
        <dbReference type="EMBL" id="RXG17969.1"/>
    </source>
</evidence>
<sequence>MLILHIRIQDIIMQKTTELTAIDIAMLLKLIANQDNPLMQTQLSEQLYIAQSEVSRSLSRLEYAQLYSKHNKSINRMNTFEFLVYGVKYAFPVQPGAIVRGIATAHSAPPLSDLIISQENYVWAYAKGTLRGQHIEPFYKNLPKASLEDPKFYELLALVDALRVGRIREAAIAKEKLEQSIIHGK</sequence>
<dbReference type="InterPro" id="IPR036388">
    <property type="entry name" value="WH-like_DNA-bd_sf"/>
</dbReference>
<dbReference type="InterPro" id="IPR036390">
    <property type="entry name" value="WH_DNA-bd_sf"/>
</dbReference>